<protein>
    <submittedName>
        <fullName evidence="1">Uncharacterized protein</fullName>
    </submittedName>
</protein>
<dbReference type="Proteomes" id="UP000034835">
    <property type="component" value="Unassembled WGS sequence"/>
</dbReference>
<name>A0A0G1LTN8_9BACT</name>
<dbReference type="SUPFAM" id="SSF56112">
    <property type="entry name" value="Protein kinase-like (PK-like)"/>
    <property type="match status" value="1"/>
</dbReference>
<evidence type="ECO:0000313" key="2">
    <source>
        <dbReference type="Proteomes" id="UP000034835"/>
    </source>
</evidence>
<dbReference type="AlphaFoldDB" id="A0A0G1LTN8"/>
<dbReference type="EMBL" id="LCJG01000044">
    <property type="protein sequence ID" value="KKT72217.1"/>
    <property type="molecule type" value="Genomic_DNA"/>
</dbReference>
<sequence length="302" mass="35518">MFRADTEVCPYGGYNEYMTDHVTVEKLNLEEVGRYFDNLGYKVKKLEQPWRHVMGEVLFENEKLFLKLASTPGIGERTANEAAWNKNANTVWKKYISTFKTPKMFDEGFCEGKYWFIDEFVFGKPLIELKQQKSDISEVDLITAAEIAKNILEITDLCMLAKDRGHLRATWKNRIMDISREWSINTKTDTSKLLRYIEDWAIMKTNNNDYYLIDSEAAQMGGLKFYDIAYFYHRVYTKLKRPDLAKIFLEKFKEMINWTENDEVAFRPVLASRIMGGYFDGERDRVTSMELNKELETNLMDS</sequence>
<dbReference type="STRING" id="1618384.UW68_C0044G0003"/>
<dbReference type="InterPro" id="IPR011009">
    <property type="entry name" value="Kinase-like_dom_sf"/>
</dbReference>
<organism evidence="1 2">
    <name type="scientific">Candidatus Collierbacteria bacterium GW2011_GWB1_44_6</name>
    <dbReference type="NCBI Taxonomy" id="1618384"/>
    <lineage>
        <taxon>Bacteria</taxon>
        <taxon>Candidatus Collieribacteriota</taxon>
    </lineage>
</organism>
<reference evidence="1 2" key="1">
    <citation type="journal article" date="2015" name="Nature">
        <title>rRNA introns, odd ribosomes, and small enigmatic genomes across a large radiation of phyla.</title>
        <authorList>
            <person name="Brown C.T."/>
            <person name="Hug L.A."/>
            <person name="Thomas B.C."/>
            <person name="Sharon I."/>
            <person name="Castelle C.J."/>
            <person name="Singh A."/>
            <person name="Wilkins M.J."/>
            <person name="Williams K.H."/>
            <person name="Banfield J.F."/>
        </authorList>
    </citation>
    <scope>NUCLEOTIDE SEQUENCE [LARGE SCALE GENOMIC DNA]</scope>
</reference>
<evidence type="ECO:0000313" key="1">
    <source>
        <dbReference type="EMBL" id="KKT72217.1"/>
    </source>
</evidence>
<accession>A0A0G1LTN8</accession>
<gene>
    <name evidence="1" type="ORF">UW68_C0044G0003</name>
</gene>
<proteinExistence type="predicted"/>
<comment type="caution">
    <text evidence="1">The sequence shown here is derived from an EMBL/GenBank/DDBJ whole genome shotgun (WGS) entry which is preliminary data.</text>
</comment>